<dbReference type="EMBL" id="LCUF01000016">
    <property type="protein sequence ID" value="KQA23135.1"/>
    <property type="molecule type" value="Genomic_DNA"/>
</dbReference>
<dbReference type="PATRIC" id="fig|1481663.8.peg.1616"/>
<keyword evidence="1" id="KW-0812">Transmembrane</keyword>
<evidence type="ECO:0000313" key="3">
    <source>
        <dbReference type="Proteomes" id="UP000053724"/>
    </source>
</evidence>
<proteinExistence type="predicted"/>
<gene>
    <name evidence="2" type="ORF">AAY55_12635</name>
</gene>
<keyword evidence="1" id="KW-1133">Transmembrane helix</keyword>
<dbReference type="AlphaFoldDB" id="A0A0Q0T846"/>
<sequence>MNKLKLVVGPLYPIVFTALALLCIFTFSRLGLAIWHFDRVTDAEGWVRIFTSGLRVDFASICYLFILPALLTSFNFW</sequence>
<feature type="transmembrane region" description="Helical" evidence="1">
    <location>
        <begin position="56"/>
        <end position="76"/>
    </location>
</feature>
<protein>
    <submittedName>
        <fullName evidence="2">Uncharacterized protein</fullName>
    </submittedName>
</protein>
<evidence type="ECO:0000256" key="1">
    <source>
        <dbReference type="SAM" id="Phobius"/>
    </source>
</evidence>
<feature type="transmembrane region" description="Helical" evidence="1">
    <location>
        <begin position="12"/>
        <end position="35"/>
    </location>
</feature>
<name>A0A0Q0T846_VIBMT</name>
<accession>A0A0Q0T846</accession>
<reference evidence="2 3" key="1">
    <citation type="journal article" date="2015" name="Genome Biol. Evol.">
        <title>The Dynamics of Genetic Interactions between Vibrio metoecus and Vibrio cholerae, Two Close Relatives Co-Occurring in the Environment.</title>
        <authorList>
            <person name="Orata F.D."/>
            <person name="Kirchberger P.C."/>
            <person name="Meheust R."/>
            <person name="Barlow E.J."/>
            <person name="Tarr C.L."/>
            <person name="Boucher Y."/>
        </authorList>
    </citation>
    <scope>NUCLEOTIDE SEQUENCE [LARGE SCALE GENOMIC DNA]</scope>
    <source>
        <strain evidence="2 3">08-2459</strain>
    </source>
</reference>
<keyword evidence="1" id="KW-0472">Membrane</keyword>
<comment type="caution">
    <text evidence="2">The sequence shown here is derived from an EMBL/GenBank/DDBJ whole genome shotgun (WGS) entry which is preliminary data.</text>
</comment>
<evidence type="ECO:0000313" key="2">
    <source>
        <dbReference type="EMBL" id="KQA23135.1"/>
    </source>
</evidence>
<organism evidence="2 3">
    <name type="scientific">Vibrio metoecus</name>
    <dbReference type="NCBI Taxonomy" id="1481663"/>
    <lineage>
        <taxon>Bacteria</taxon>
        <taxon>Pseudomonadati</taxon>
        <taxon>Pseudomonadota</taxon>
        <taxon>Gammaproteobacteria</taxon>
        <taxon>Vibrionales</taxon>
        <taxon>Vibrionaceae</taxon>
        <taxon>Vibrio</taxon>
    </lineage>
</organism>
<dbReference type="Proteomes" id="UP000053724">
    <property type="component" value="Unassembled WGS sequence"/>
</dbReference>